<dbReference type="InterPro" id="IPR053035">
    <property type="entry name" value="Mitochondrial_GEF_domain"/>
</dbReference>
<dbReference type="Proteomes" id="UP000801492">
    <property type="component" value="Unassembled WGS sequence"/>
</dbReference>
<dbReference type="Pfam" id="PF13540">
    <property type="entry name" value="RCC1_2"/>
    <property type="match status" value="1"/>
</dbReference>
<protein>
    <submittedName>
        <fullName evidence="2">Uncharacterized protein</fullName>
    </submittedName>
</protein>
<dbReference type="InterPro" id="IPR000408">
    <property type="entry name" value="Reg_chr_condens"/>
</dbReference>
<dbReference type="PROSITE" id="PS50012">
    <property type="entry name" value="RCC1_3"/>
    <property type="match status" value="5"/>
</dbReference>
<evidence type="ECO:0000313" key="3">
    <source>
        <dbReference type="Proteomes" id="UP000801492"/>
    </source>
</evidence>
<dbReference type="GO" id="GO:0019843">
    <property type="term" value="F:rRNA binding"/>
    <property type="evidence" value="ECO:0007669"/>
    <property type="project" value="TreeGrafter"/>
</dbReference>
<dbReference type="EMBL" id="VTPC01001507">
    <property type="protein sequence ID" value="KAF2901719.1"/>
    <property type="molecule type" value="Genomic_DNA"/>
</dbReference>
<dbReference type="Gene3D" id="2.130.10.30">
    <property type="entry name" value="Regulator of chromosome condensation 1/beta-lactamase-inhibitor protein II"/>
    <property type="match status" value="2"/>
</dbReference>
<gene>
    <name evidence="2" type="ORF">ILUMI_04447</name>
</gene>
<comment type="caution">
    <text evidence="2">The sequence shown here is derived from an EMBL/GenBank/DDBJ whole genome shotgun (WGS) entry which is preliminary data.</text>
</comment>
<dbReference type="PRINTS" id="PR00633">
    <property type="entry name" value="RCCNDNSATION"/>
</dbReference>
<dbReference type="AlphaFoldDB" id="A0A8K0D9N4"/>
<accession>A0A8K0D9N4</accession>
<dbReference type="GO" id="GO:0070131">
    <property type="term" value="P:positive regulation of mitochondrial translation"/>
    <property type="evidence" value="ECO:0007669"/>
    <property type="project" value="TreeGrafter"/>
</dbReference>
<feature type="repeat" description="RCC1" evidence="1">
    <location>
        <begin position="112"/>
        <end position="173"/>
    </location>
</feature>
<name>A0A8K0D9N4_IGNLU</name>
<dbReference type="GO" id="GO:0005743">
    <property type="term" value="C:mitochondrial inner membrane"/>
    <property type="evidence" value="ECO:0007669"/>
    <property type="project" value="TreeGrafter"/>
</dbReference>
<dbReference type="PANTHER" id="PTHR46337:SF1">
    <property type="entry name" value="RCC1-LIKE G EXCHANGING FACTOR-LIKE PROTEIN"/>
    <property type="match status" value="1"/>
</dbReference>
<dbReference type="InterPro" id="IPR009091">
    <property type="entry name" value="RCC1/BLIP-II"/>
</dbReference>
<dbReference type="PANTHER" id="PTHR46337">
    <property type="entry name" value="RCC1-LIKE G EXCHANGING FACTOR-LIKE PROTEIN"/>
    <property type="match status" value="1"/>
</dbReference>
<feature type="repeat" description="RCC1" evidence="1">
    <location>
        <begin position="173"/>
        <end position="229"/>
    </location>
</feature>
<dbReference type="OrthoDB" id="70707at2759"/>
<evidence type="ECO:0000313" key="2">
    <source>
        <dbReference type="EMBL" id="KAF2901719.1"/>
    </source>
</evidence>
<dbReference type="Pfam" id="PF00415">
    <property type="entry name" value="RCC1"/>
    <property type="match status" value="3"/>
</dbReference>
<dbReference type="GO" id="GO:0005085">
    <property type="term" value="F:guanyl-nucleotide exchange factor activity"/>
    <property type="evidence" value="ECO:0007669"/>
    <property type="project" value="TreeGrafter"/>
</dbReference>
<dbReference type="SUPFAM" id="SSF50985">
    <property type="entry name" value="RCC1/BLIP-II"/>
    <property type="match status" value="1"/>
</dbReference>
<feature type="repeat" description="RCC1" evidence="1">
    <location>
        <begin position="283"/>
        <end position="336"/>
    </location>
</feature>
<organism evidence="2 3">
    <name type="scientific">Ignelater luminosus</name>
    <name type="common">Cucubano</name>
    <name type="synonym">Pyrophorus luminosus</name>
    <dbReference type="NCBI Taxonomy" id="2038154"/>
    <lineage>
        <taxon>Eukaryota</taxon>
        <taxon>Metazoa</taxon>
        <taxon>Ecdysozoa</taxon>
        <taxon>Arthropoda</taxon>
        <taxon>Hexapoda</taxon>
        <taxon>Insecta</taxon>
        <taxon>Pterygota</taxon>
        <taxon>Neoptera</taxon>
        <taxon>Endopterygota</taxon>
        <taxon>Coleoptera</taxon>
        <taxon>Polyphaga</taxon>
        <taxon>Elateriformia</taxon>
        <taxon>Elateroidea</taxon>
        <taxon>Elateridae</taxon>
        <taxon>Agrypninae</taxon>
        <taxon>Pyrophorini</taxon>
        <taxon>Ignelater</taxon>
    </lineage>
</organism>
<feature type="repeat" description="RCC1" evidence="1">
    <location>
        <begin position="395"/>
        <end position="444"/>
    </location>
</feature>
<keyword evidence="3" id="KW-1185">Reference proteome</keyword>
<reference evidence="2" key="1">
    <citation type="submission" date="2019-08" db="EMBL/GenBank/DDBJ databases">
        <title>The genome of the North American firefly Photinus pyralis.</title>
        <authorList>
            <consortium name="Photinus pyralis genome working group"/>
            <person name="Fallon T.R."/>
            <person name="Sander Lower S.E."/>
            <person name="Weng J.-K."/>
        </authorList>
    </citation>
    <scope>NUCLEOTIDE SEQUENCE</scope>
    <source>
        <strain evidence="2">TRF0915ILg1</strain>
        <tissue evidence="2">Whole body</tissue>
    </source>
</reference>
<evidence type="ECO:0000256" key="1">
    <source>
        <dbReference type="PROSITE-ProRule" id="PRU00235"/>
    </source>
</evidence>
<proteinExistence type="predicted"/>
<feature type="repeat" description="RCC1" evidence="1">
    <location>
        <begin position="337"/>
        <end position="394"/>
    </location>
</feature>
<sequence>MKMNNAKLFLNICKTNIRTISTKRRKYPLDPEGVNQLPVFDYAVSKSTYNRLFVWGAVPTGALGIPYQTKDLKRIEQIRYPKRSSLAEYNEVTKIGCGFGFTAFGVNSDSNVKLYGTGLNTDSQLGYHEVRTNKPLGILYFPQPIHLPFMNPEKATIKKLSGGRAHFVVLTNEGLFLLGNNAYGQCGRSIIADECYSGNKFIHHIKNIDGKAVIDIQCGQDHTLAITEDGAVYSCGWGADGQTGLGHFNCQDQFTKVQGDIASERILKVASRSDFVLALNDKGEVFGWGNTEYAQLSLKDDIQQIANPTSIEMCKSLGKIKDIASGGSFCVVLTEEGRVFVWGYGILGTGPAVQYSKTPLEIPLTLFGVNDFQPDTQVKSVTCGVNHICAVTNNGDLYTWGRNKGGCLGLKDDKDQYFPLRVAISGYVKHTACGVDHTVALCKPFI</sequence>